<feature type="domain" description="Glutamate-ammonia ligase adenylyltransferase repeated" evidence="7">
    <location>
        <begin position="558"/>
        <end position="793"/>
    </location>
</feature>
<proteinExistence type="inferred from homology"/>
<dbReference type="GO" id="GO:0008882">
    <property type="term" value="F:[glutamate-ammonia-ligase] adenylyltransferase activity"/>
    <property type="evidence" value="ECO:0007669"/>
    <property type="project" value="InterPro"/>
</dbReference>
<dbReference type="EMBL" id="CAFBAA010000013">
    <property type="protein sequence ID" value="CAB4842713.1"/>
    <property type="molecule type" value="Genomic_DNA"/>
</dbReference>
<evidence type="ECO:0000256" key="5">
    <source>
        <dbReference type="ARBA" id="ARBA00022842"/>
    </source>
</evidence>
<dbReference type="GO" id="GO:0005829">
    <property type="term" value="C:cytosol"/>
    <property type="evidence" value="ECO:0007669"/>
    <property type="project" value="TreeGrafter"/>
</dbReference>
<dbReference type="GO" id="GO:0000820">
    <property type="term" value="P:regulation of glutamine family amino acid metabolic process"/>
    <property type="evidence" value="ECO:0007669"/>
    <property type="project" value="TreeGrafter"/>
</dbReference>
<evidence type="ECO:0000256" key="1">
    <source>
        <dbReference type="ARBA" id="ARBA00022679"/>
    </source>
</evidence>
<evidence type="ECO:0000313" key="9">
    <source>
        <dbReference type="EMBL" id="CAB4673334.1"/>
    </source>
</evidence>
<evidence type="ECO:0000256" key="6">
    <source>
        <dbReference type="ARBA" id="ARBA00023268"/>
    </source>
</evidence>
<dbReference type="SUPFAM" id="SSF81593">
    <property type="entry name" value="Nucleotidyltransferase substrate binding subunit/domain"/>
    <property type="match status" value="2"/>
</dbReference>
<gene>
    <name evidence="9" type="ORF">UFOPK2342_00590</name>
    <name evidence="10" type="ORF">UFOPK2423_00867</name>
    <name evidence="11" type="ORF">UFOPK3266_00705</name>
</gene>
<dbReference type="Gene3D" id="3.30.460.10">
    <property type="entry name" value="Beta Polymerase, domain 2"/>
    <property type="match status" value="2"/>
</dbReference>
<protein>
    <submittedName>
        <fullName evidence="10">Unannotated protein</fullName>
    </submittedName>
</protein>
<accession>A0A6J6PGR3</accession>
<keyword evidence="5" id="KW-0460">Magnesium</keyword>
<dbReference type="Gene3D" id="1.20.120.330">
    <property type="entry name" value="Nucleotidyltransferases domain 2"/>
    <property type="match status" value="2"/>
</dbReference>
<keyword evidence="2" id="KW-0548">Nucleotidyltransferase</keyword>
<dbReference type="GO" id="GO:0005524">
    <property type="term" value="F:ATP binding"/>
    <property type="evidence" value="ECO:0007669"/>
    <property type="project" value="UniProtKB-KW"/>
</dbReference>
<dbReference type="SUPFAM" id="SSF81301">
    <property type="entry name" value="Nucleotidyltransferase"/>
    <property type="match status" value="2"/>
</dbReference>
<dbReference type="NCBIfam" id="NF010707">
    <property type="entry name" value="PRK14109.1"/>
    <property type="match status" value="1"/>
</dbReference>
<evidence type="ECO:0000313" key="11">
    <source>
        <dbReference type="EMBL" id="CAB4842713.1"/>
    </source>
</evidence>
<evidence type="ECO:0000259" key="8">
    <source>
        <dbReference type="Pfam" id="PF08335"/>
    </source>
</evidence>
<dbReference type="PANTHER" id="PTHR30621">
    <property type="entry name" value="GLUTAMINE SYNTHETASE ADENYLYLTRANSFERASE"/>
    <property type="match status" value="1"/>
</dbReference>
<organism evidence="10">
    <name type="scientific">freshwater metagenome</name>
    <dbReference type="NCBI Taxonomy" id="449393"/>
    <lineage>
        <taxon>unclassified sequences</taxon>
        <taxon>metagenomes</taxon>
        <taxon>ecological metagenomes</taxon>
    </lineage>
</organism>
<dbReference type="InterPro" id="IPR023057">
    <property type="entry name" value="GlnE"/>
</dbReference>
<dbReference type="Pfam" id="PF03710">
    <property type="entry name" value="GlnE"/>
    <property type="match status" value="2"/>
</dbReference>
<dbReference type="HAMAP" id="MF_00802">
    <property type="entry name" value="GlnE"/>
    <property type="match status" value="1"/>
</dbReference>
<reference evidence="10" key="1">
    <citation type="submission" date="2020-05" db="EMBL/GenBank/DDBJ databases">
        <authorList>
            <person name="Chiriac C."/>
            <person name="Salcher M."/>
            <person name="Ghai R."/>
            <person name="Kavagutti S V."/>
        </authorList>
    </citation>
    <scope>NUCLEOTIDE SEQUENCE</scope>
</reference>
<dbReference type="CDD" id="cd05401">
    <property type="entry name" value="NT_GlnE_GlnD_like"/>
    <property type="match status" value="2"/>
</dbReference>
<dbReference type="Pfam" id="PF08335">
    <property type="entry name" value="GlnD_UR_UTase"/>
    <property type="match status" value="2"/>
</dbReference>
<evidence type="ECO:0000313" key="10">
    <source>
        <dbReference type="EMBL" id="CAB4695903.1"/>
    </source>
</evidence>
<name>A0A6J6PGR3_9ZZZZ</name>
<keyword evidence="6" id="KW-0511">Multifunctional enzyme</keyword>
<keyword evidence="3" id="KW-0547">Nucleotide-binding</keyword>
<dbReference type="InterPro" id="IPR013546">
    <property type="entry name" value="PII_UdlTrfase/GS_AdlTrfase"/>
</dbReference>
<evidence type="ECO:0000259" key="7">
    <source>
        <dbReference type="Pfam" id="PF03710"/>
    </source>
</evidence>
<sequence length="962" mass="106044">MEKRRASERGFFARSGFLDTTQAEILMGLLPSREVFADALSHAADPDQALALLVRLIEADQAVAQTLLVDALLTDRIVALLGASASLGEHLIRFPGDITLLLGEDLASAPQLFLPASTWLESANALRVNYRRALLQIAAADLTGTRGFEATSLALSDLADRALEAALLIARQETGISDTELAIIAMGKCGARELNYISDVDVIFVADDVDGEQLRNATKLATQVMRACHETTSEGSLWEVDAGLRPEGKDGPLVRTIESHTAYYERWAQPWEFQALLKARTAAGSKEVGARFIAMASIGTWSVAEKPTFVDDVRKMRKRVEEHIPSKDADRHLKLGVGGLRDVEFAVQLLQLVHGKADEDLRVQSTMSALRALSAAGYVGREDGAALLEAYGWMRTLEHRIQLNQLKRSHLIPEAEGDLRRIARSMAYESSAELLQQWRERRSLVRSIHEKLFFRPLLSAVARLAADEQRLTPEAAQARLLALGYRDPVGALAHIQALTSGVSRRAAIQRQLLPAMLEWFTQGPDPDAGLFAFRQVSDALGDTPWYLRMLRDSGATAQRLALVLSSSRYASELILRAPEATAMLDDDGDLAPRGVEQLTLESLNVVRRQDESDKAIESVRAVRRRELFRTAVADLLGTLSVAEVGDALSDVAGATLEAACDAASRAYIREHGPLTIKFSVIALGRLGGNEMSYQSDADVLFVHEYLPGTDEKVGTDTAHWIAGEMRRLTSLPNPEPPLIIDPDLRPDGKQGPLVRSLSAYAHYYAEQALLWERQALLRARPIAGDKELGERFTALIDFYRYPVSGIGMNDFREMRRLKARVESERLPRGADKSLHLKLGPGGLSDVEWMAQYLQLKYAGKHPRLRITGTLEVLNRAVAANLLAIADAATLSDAWLLATRIRNAVMLVTARHSDEVPKAAESARAVSQVLGFASGEALMEEWRRQSRRARAVFERLFYEDGNE</sequence>
<feature type="domain" description="PII-uridylyltransferase/Glutamine-synthetase adenylyltransferase" evidence="8">
    <location>
        <begin position="314"/>
        <end position="453"/>
    </location>
</feature>
<dbReference type="EMBL" id="CAEZXB010000007">
    <property type="protein sequence ID" value="CAB4673334.1"/>
    <property type="molecule type" value="Genomic_DNA"/>
</dbReference>
<dbReference type="EMBL" id="CAEZXN010000017">
    <property type="protein sequence ID" value="CAB4695903.1"/>
    <property type="molecule type" value="Genomic_DNA"/>
</dbReference>
<feature type="domain" description="PII-uridylyltransferase/Glutamine-synthetase adenylyltransferase" evidence="8">
    <location>
        <begin position="817"/>
        <end position="956"/>
    </location>
</feature>
<evidence type="ECO:0000256" key="2">
    <source>
        <dbReference type="ARBA" id="ARBA00022695"/>
    </source>
</evidence>
<keyword evidence="1" id="KW-0808">Transferase</keyword>
<keyword evidence="4" id="KW-0067">ATP-binding</keyword>
<dbReference type="PANTHER" id="PTHR30621:SF0">
    <property type="entry name" value="BIFUNCTIONAL GLUTAMINE SYNTHETASE ADENYLYLTRANSFERASE_ADENYLYL-REMOVING ENZYME"/>
    <property type="match status" value="1"/>
</dbReference>
<dbReference type="InterPro" id="IPR005190">
    <property type="entry name" value="GlnE_rpt_dom"/>
</dbReference>
<dbReference type="InterPro" id="IPR043519">
    <property type="entry name" value="NT_sf"/>
</dbReference>
<evidence type="ECO:0000256" key="3">
    <source>
        <dbReference type="ARBA" id="ARBA00022741"/>
    </source>
</evidence>
<evidence type="ECO:0000256" key="4">
    <source>
        <dbReference type="ARBA" id="ARBA00022840"/>
    </source>
</evidence>
<dbReference type="AlphaFoldDB" id="A0A6J6PGR3"/>
<feature type="domain" description="Glutamate-ammonia ligase adenylyltransferase repeated" evidence="7">
    <location>
        <begin position="78"/>
        <end position="293"/>
    </location>
</feature>